<organism evidence="3 4">
    <name type="scientific">Dactylosporangium maewongense</name>
    <dbReference type="NCBI Taxonomy" id="634393"/>
    <lineage>
        <taxon>Bacteria</taxon>
        <taxon>Bacillati</taxon>
        <taxon>Actinomycetota</taxon>
        <taxon>Actinomycetes</taxon>
        <taxon>Micromonosporales</taxon>
        <taxon>Micromonosporaceae</taxon>
        <taxon>Dactylosporangium</taxon>
    </lineage>
</organism>
<feature type="transmembrane region" description="Helical" evidence="2">
    <location>
        <begin position="41"/>
        <end position="62"/>
    </location>
</feature>
<dbReference type="EMBL" id="BAAAQD010000002">
    <property type="protein sequence ID" value="GAA1502757.1"/>
    <property type="molecule type" value="Genomic_DNA"/>
</dbReference>
<comment type="caution">
    <text evidence="3">The sequence shown here is derived from an EMBL/GenBank/DDBJ whole genome shotgun (WGS) entry which is preliminary data.</text>
</comment>
<evidence type="ECO:0008006" key="5">
    <source>
        <dbReference type="Google" id="ProtNLM"/>
    </source>
</evidence>
<feature type="region of interest" description="Disordered" evidence="1">
    <location>
        <begin position="69"/>
        <end position="90"/>
    </location>
</feature>
<keyword evidence="2" id="KW-0472">Membrane</keyword>
<keyword evidence="4" id="KW-1185">Reference proteome</keyword>
<protein>
    <recommendedName>
        <fullName evidence="5">Tat pathway signal sequence domain protein</fullName>
    </recommendedName>
</protein>
<keyword evidence="2" id="KW-1133">Transmembrane helix</keyword>
<dbReference type="RefSeq" id="WP_344500872.1">
    <property type="nucleotide sequence ID" value="NZ_BAAAQD010000002.1"/>
</dbReference>
<evidence type="ECO:0000256" key="1">
    <source>
        <dbReference type="SAM" id="MobiDB-lite"/>
    </source>
</evidence>
<evidence type="ECO:0000313" key="3">
    <source>
        <dbReference type="EMBL" id="GAA1502757.1"/>
    </source>
</evidence>
<feature type="compositionally biased region" description="Polar residues" evidence="1">
    <location>
        <begin position="74"/>
        <end position="90"/>
    </location>
</feature>
<dbReference type="Proteomes" id="UP001501470">
    <property type="component" value="Unassembled WGS sequence"/>
</dbReference>
<proteinExistence type="predicted"/>
<keyword evidence="2" id="KW-0812">Transmembrane</keyword>
<name>A0ABN1ZRE1_9ACTN</name>
<sequence length="269" mass="28410">MPIDQHLSDQLHDLVDREPGSPAPTRLLLERGRRRARRRRTAALAGVTAAAVLGVTAGAVALQQSPANGPAATAQKSAQGSAQEGTQQGTPQIRLAAAVAASGSTSYAFTITMVAGPETRTARGEFDPAATTGVLHYGDGSEQRLVDGQRFIGDGKGHWKFQNDGRHDSLTFSGLGDDPFPVSGDPAQLLQNLAKVGTVTEASPGVYRFTIPAGPTEGEATVADGKVKKVTYNTPFYGLVDQKLVATVTVEFADYGRTVKVEKPERWVD</sequence>
<reference evidence="3 4" key="1">
    <citation type="journal article" date="2019" name="Int. J. Syst. Evol. Microbiol.">
        <title>The Global Catalogue of Microorganisms (GCM) 10K type strain sequencing project: providing services to taxonomists for standard genome sequencing and annotation.</title>
        <authorList>
            <consortium name="The Broad Institute Genomics Platform"/>
            <consortium name="The Broad Institute Genome Sequencing Center for Infectious Disease"/>
            <person name="Wu L."/>
            <person name="Ma J."/>
        </authorList>
    </citation>
    <scope>NUCLEOTIDE SEQUENCE [LARGE SCALE GENOMIC DNA]</scope>
    <source>
        <strain evidence="3 4">JCM 15933</strain>
    </source>
</reference>
<accession>A0ABN1ZRE1</accession>
<gene>
    <name evidence="3" type="ORF">GCM10009827_014440</name>
</gene>
<evidence type="ECO:0000256" key="2">
    <source>
        <dbReference type="SAM" id="Phobius"/>
    </source>
</evidence>
<evidence type="ECO:0000313" key="4">
    <source>
        <dbReference type="Proteomes" id="UP001501470"/>
    </source>
</evidence>